<keyword evidence="11" id="KW-1185">Reference proteome</keyword>
<dbReference type="Proteomes" id="UP001595776">
    <property type="component" value="Unassembled WGS sequence"/>
</dbReference>
<evidence type="ECO:0000256" key="8">
    <source>
        <dbReference type="SAM" id="MobiDB-lite"/>
    </source>
</evidence>
<dbReference type="RefSeq" id="WP_068143586.1">
    <property type="nucleotide sequence ID" value="NZ_JBHSCR010000014.1"/>
</dbReference>
<evidence type="ECO:0000256" key="1">
    <source>
        <dbReference type="ARBA" id="ARBA00004162"/>
    </source>
</evidence>
<protein>
    <submittedName>
        <fullName evidence="10">ExbD/TolR family protein</fullName>
    </submittedName>
</protein>
<keyword evidence="7" id="KW-0813">Transport</keyword>
<dbReference type="PANTHER" id="PTHR30558:SF13">
    <property type="entry name" value="BIOPOLYMER TRANSPORT PROTEIN EXBD2"/>
    <property type="match status" value="1"/>
</dbReference>
<feature type="transmembrane region" description="Helical" evidence="9">
    <location>
        <begin position="18"/>
        <end position="36"/>
    </location>
</feature>
<evidence type="ECO:0000256" key="5">
    <source>
        <dbReference type="ARBA" id="ARBA00022989"/>
    </source>
</evidence>
<dbReference type="InterPro" id="IPR003400">
    <property type="entry name" value="ExbD"/>
</dbReference>
<dbReference type="Pfam" id="PF02472">
    <property type="entry name" value="ExbD"/>
    <property type="match status" value="1"/>
</dbReference>
<evidence type="ECO:0000256" key="2">
    <source>
        <dbReference type="ARBA" id="ARBA00005811"/>
    </source>
</evidence>
<proteinExistence type="inferred from homology"/>
<keyword evidence="5 9" id="KW-1133">Transmembrane helix</keyword>
<keyword evidence="7" id="KW-0653">Protein transport</keyword>
<evidence type="ECO:0000256" key="4">
    <source>
        <dbReference type="ARBA" id="ARBA00022692"/>
    </source>
</evidence>
<comment type="similarity">
    <text evidence="2 7">Belongs to the ExbD/TolR family.</text>
</comment>
<keyword evidence="6 9" id="KW-0472">Membrane</keyword>
<sequence length="138" mass="15303">MRKFAKGGDEAEVNMTPMLDIVFIMLIFFIVTATFVKESGLEINKPEDNNSETPPPPEDDKRAIAFIIDNNGRIMHEFRYVDISSVSSIIKKESVERPEAPVVIQAGADSHFGLSLRIYDAAMAIGISSDKVVMTPKK</sequence>
<comment type="caution">
    <text evidence="10">The sequence shown here is derived from an EMBL/GenBank/DDBJ whole genome shotgun (WGS) entry which is preliminary data.</text>
</comment>
<evidence type="ECO:0000256" key="9">
    <source>
        <dbReference type="SAM" id="Phobius"/>
    </source>
</evidence>
<evidence type="ECO:0000313" key="11">
    <source>
        <dbReference type="Proteomes" id="UP001595776"/>
    </source>
</evidence>
<evidence type="ECO:0000256" key="3">
    <source>
        <dbReference type="ARBA" id="ARBA00022475"/>
    </source>
</evidence>
<dbReference type="PANTHER" id="PTHR30558">
    <property type="entry name" value="EXBD MEMBRANE COMPONENT OF PMF-DRIVEN MACROMOLECULE IMPORT SYSTEM"/>
    <property type="match status" value="1"/>
</dbReference>
<gene>
    <name evidence="10" type="ORF">ACFO5Q_13785</name>
</gene>
<evidence type="ECO:0000313" key="10">
    <source>
        <dbReference type="EMBL" id="MFC4348919.1"/>
    </source>
</evidence>
<keyword evidence="3" id="KW-1003">Cell membrane</keyword>
<keyword evidence="4 7" id="KW-0812">Transmembrane</keyword>
<reference evidence="11" key="1">
    <citation type="journal article" date="2019" name="Int. J. Syst. Evol. Microbiol.">
        <title>The Global Catalogue of Microorganisms (GCM) 10K type strain sequencing project: providing services to taxonomists for standard genome sequencing and annotation.</title>
        <authorList>
            <consortium name="The Broad Institute Genomics Platform"/>
            <consortium name="The Broad Institute Genome Sequencing Center for Infectious Disease"/>
            <person name="Wu L."/>
            <person name="Ma J."/>
        </authorList>
    </citation>
    <scope>NUCLEOTIDE SEQUENCE [LARGE SCALE GENOMIC DNA]</scope>
    <source>
        <strain evidence="11">CGMCC 1.15304</strain>
    </source>
</reference>
<accession>A0ABV8UEL1</accession>
<evidence type="ECO:0000256" key="6">
    <source>
        <dbReference type="ARBA" id="ARBA00023136"/>
    </source>
</evidence>
<dbReference type="EMBL" id="JBHSCR010000014">
    <property type="protein sequence ID" value="MFC4348919.1"/>
    <property type="molecule type" value="Genomic_DNA"/>
</dbReference>
<evidence type="ECO:0000256" key="7">
    <source>
        <dbReference type="RuleBase" id="RU003879"/>
    </source>
</evidence>
<name>A0ABV8UEL1_9PROT</name>
<organism evidence="10 11">
    <name type="scientific">Kordiimonas lipolytica</name>
    <dbReference type="NCBI Taxonomy" id="1662421"/>
    <lineage>
        <taxon>Bacteria</taxon>
        <taxon>Pseudomonadati</taxon>
        <taxon>Pseudomonadota</taxon>
        <taxon>Alphaproteobacteria</taxon>
        <taxon>Kordiimonadales</taxon>
        <taxon>Kordiimonadaceae</taxon>
        <taxon>Kordiimonas</taxon>
    </lineage>
</organism>
<comment type="subcellular location">
    <subcellularLocation>
        <location evidence="1">Cell membrane</location>
        <topology evidence="1">Single-pass membrane protein</topology>
    </subcellularLocation>
    <subcellularLocation>
        <location evidence="7">Cell membrane</location>
        <topology evidence="7">Single-pass type II membrane protein</topology>
    </subcellularLocation>
</comment>
<feature type="region of interest" description="Disordered" evidence="8">
    <location>
        <begin position="42"/>
        <end position="61"/>
    </location>
</feature>